<dbReference type="PANTHER" id="PTHR42855:SF1">
    <property type="entry name" value="ABC TRANSPORTER DOMAIN-CONTAINING PROTEIN"/>
    <property type="match status" value="1"/>
</dbReference>
<sequence length="593" mass="64419">MANLVNAERLTITFGTRTLLDEVSLGLSRGDVIGVVGRNGDGKTTLLRILTGTAEPDSGRVTRTGRVSIGYLIQTDDVPPGTTVRSIIVDGQPDHVWAADAGTRAVVEHLLADVDLDTELTTLSGGERRRVALTELLLGDHDLLVLDEPTNHLDVEAVAWLADALNALQARSVAMLVVSHDRWFLDAICTRIWEVHDARVDAYDGGYAAYVLARAERARQASAADARRKNLLRKELAWLRRGPPARTSKPQFRIDAANALIADEPPPRDRFELQRFATSRLGKDVFDLKHVDLSVGEPPKVLLEDLTWSIGPGDRIGLVGVNGAGKSSLLRLLDGEAQPTSGTVKQGKTLNIGHLGQTLMQLEGLTGSERVLESVEGVKRQVRVATGTEVSASTLLEGFGFTGNKLTTRLDDLSGGERRRLQLLRLLLAEPNVLLLDEPTNDLDIDTLNVVEDYLDGWPGTLIVVSHDRYFLERVCDVTYALMGDGTCVLLPGGVEQYLEVRRQRAAAGDLPTGPVSNGTTANADLRTARKTMSRVESQIGKVDKRIATLHTQMAKAAADYSKLADLQRELDAATAEKDDLELAWLEAADLVG</sequence>
<dbReference type="Gene3D" id="3.40.50.300">
    <property type="entry name" value="P-loop containing nucleotide triphosphate hydrolases"/>
    <property type="match status" value="2"/>
</dbReference>
<dbReference type="SUPFAM" id="SSF52540">
    <property type="entry name" value="P-loop containing nucleoside triphosphate hydrolases"/>
    <property type="match status" value="2"/>
</dbReference>
<dbReference type="PROSITE" id="PS50893">
    <property type="entry name" value="ABC_TRANSPORTER_2"/>
    <property type="match status" value="2"/>
</dbReference>
<dbReference type="Pfam" id="PF00005">
    <property type="entry name" value="ABC_tran"/>
    <property type="match status" value="2"/>
</dbReference>
<keyword evidence="2" id="KW-0067">ATP-binding</keyword>
<organism evidence="5 6">
    <name type="scientific">Microlunatus antarcticus</name>
    <dbReference type="NCBI Taxonomy" id="53388"/>
    <lineage>
        <taxon>Bacteria</taxon>
        <taxon>Bacillati</taxon>
        <taxon>Actinomycetota</taxon>
        <taxon>Actinomycetes</taxon>
        <taxon>Propionibacteriales</taxon>
        <taxon>Propionibacteriaceae</taxon>
        <taxon>Microlunatus</taxon>
    </lineage>
</organism>
<evidence type="ECO:0000256" key="3">
    <source>
        <dbReference type="SAM" id="Coils"/>
    </source>
</evidence>
<dbReference type="CDD" id="cd03221">
    <property type="entry name" value="ABCF_EF-3"/>
    <property type="match status" value="2"/>
</dbReference>
<dbReference type="SMART" id="SM00382">
    <property type="entry name" value="AAA"/>
    <property type="match status" value="2"/>
</dbReference>
<feature type="coiled-coil region" evidence="3">
    <location>
        <begin position="557"/>
        <end position="584"/>
    </location>
</feature>
<reference evidence="5 6" key="1">
    <citation type="submission" date="2020-08" db="EMBL/GenBank/DDBJ databases">
        <title>Sequencing the genomes of 1000 actinobacteria strains.</title>
        <authorList>
            <person name="Klenk H.-P."/>
        </authorList>
    </citation>
    <scope>NUCLEOTIDE SEQUENCE [LARGE SCALE GENOMIC DNA]</scope>
    <source>
        <strain evidence="5 6">DSM 11053</strain>
    </source>
</reference>
<evidence type="ECO:0000313" key="6">
    <source>
        <dbReference type="Proteomes" id="UP000565572"/>
    </source>
</evidence>
<dbReference type="InterPro" id="IPR003439">
    <property type="entry name" value="ABC_transporter-like_ATP-bd"/>
</dbReference>
<evidence type="ECO:0000256" key="1">
    <source>
        <dbReference type="ARBA" id="ARBA00022741"/>
    </source>
</evidence>
<evidence type="ECO:0000259" key="4">
    <source>
        <dbReference type="PROSITE" id="PS50893"/>
    </source>
</evidence>
<gene>
    <name evidence="5" type="ORF">FHX39_003356</name>
</gene>
<comment type="caution">
    <text evidence="5">The sequence shown here is derived from an EMBL/GenBank/DDBJ whole genome shotgun (WGS) entry which is preliminary data.</text>
</comment>
<dbReference type="InterPro" id="IPR017871">
    <property type="entry name" value="ABC_transporter-like_CS"/>
</dbReference>
<feature type="domain" description="ABC transporter" evidence="4">
    <location>
        <begin position="288"/>
        <end position="511"/>
    </location>
</feature>
<proteinExistence type="predicted"/>
<dbReference type="AlphaFoldDB" id="A0A7W5JZB1"/>
<dbReference type="InterPro" id="IPR051309">
    <property type="entry name" value="ABCF_ATPase"/>
</dbReference>
<protein>
    <submittedName>
        <fullName evidence="5">ATPase subunit of ABC transporter with duplicated ATPase domains</fullName>
    </submittedName>
</protein>
<keyword evidence="1" id="KW-0547">Nucleotide-binding</keyword>
<dbReference type="GO" id="GO:0016887">
    <property type="term" value="F:ATP hydrolysis activity"/>
    <property type="evidence" value="ECO:0007669"/>
    <property type="project" value="InterPro"/>
</dbReference>
<dbReference type="Pfam" id="PF12848">
    <property type="entry name" value="ABC_tran_Xtn"/>
    <property type="match status" value="1"/>
</dbReference>
<evidence type="ECO:0000256" key="2">
    <source>
        <dbReference type="ARBA" id="ARBA00022840"/>
    </source>
</evidence>
<dbReference type="InterPro" id="IPR032781">
    <property type="entry name" value="ABC_tran_Xtn"/>
</dbReference>
<dbReference type="PANTHER" id="PTHR42855">
    <property type="entry name" value="ABC TRANSPORTER ATP-BINDING SUBUNIT"/>
    <property type="match status" value="1"/>
</dbReference>
<dbReference type="InterPro" id="IPR003593">
    <property type="entry name" value="AAA+_ATPase"/>
</dbReference>
<dbReference type="EMBL" id="JACHZG010000001">
    <property type="protein sequence ID" value="MBB3328412.1"/>
    <property type="molecule type" value="Genomic_DNA"/>
</dbReference>
<evidence type="ECO:0000313" key="5">
    <source>
        <dbReference type="EMBL" id="MBB3328412.1"/>
    </source>
</evidence>
<accession>A0A7W5JZB1</accession>
<dbReference type="InterPro" id="IPR032524">
    <property type="entry name" value="ABC_tran_C"/>
</dbReference>
<dbReference type="Pfam" id="PF16326">
    <property type="entry name" value="ABC_tran_CTD"/>
    <property type="match status" value="1"/>
</dbReference>
<dbReference type="GO" id="GO:0005524">
    <property type="term" value="F:ATP binding"/>
    <property type="evidence" value="ECO:0007669"/>
    <property type="project" value="UniProtKB-KW"/>
</dbReference>
<name>A0A7W5JZB1_9ACTN</name>
<dbReference type="PROSITE" id="PS00211">
    <property type="entry name" value="ABC_TRANSPORTER_1"/>
    <property type="match status" value="1"/>
</dbReference>
<dbReference type="InterPro" id="IPR027417">
    <property type="entry name" value="P-loop_NTPase"/>
</dbReference>
<keyword evidence="6" id="KW-1185">Reference proteome</keyword>
<dbReference type="RefSeq" id="WP_183340272.1">
    <property type="nucleotide sequence ID" value="NZ_JACHZG010000001.1"/>
</dbReference>
<keyword evidence="3" id="KW-0175">Coiled coil</keyword>
<dbReference type="GO" id="GO:0003677">
    <property type="term" value="F:DNA binding"/>
    <property type="evidence" value="ECO:0007669"/>
    <property type="project" value="InterPro"/>
</dbReference>
<dbReference type="Proteomes" id="UP000565572">
    <property type="component" value="Unassembled WGS sequence"/>
</dbReference>
<feature type="domain" description="ABC transporter" evidence="4">
    <location>
        <begin position="5"/>
        <end position="222"/>
    </location>
</feature>